<keyword evidence="4 7" id="KW-0812">Transmembrane</keyword>
<dbReference type="RefSeq" id="WP_102715284.1">
    <property type="nucleotide sequence ID" value="NZ_CABMLK010000002.1"/>
</dbReference>
<keyword evidence="6 7" id="KW-0472">Membrane</keyword>
<name>A0A2N8HB59_9BACT</name>
<dbReference type="EC" id="2.5.1.145" evidence="7"/>
<feature type="transmembrane region" description="Helical" evidence="7">
    <location>
        <begin position="130"/>
        <end position="151"/>
    </location>
</feature>
<dbReference type="NCBIfam" id="TIGR00544">
    <property type="entry name" value="lgt"/>
    <property type="match status" value="1"/>
</dbReference>
<protein>
    <recommendedName>
        <fullName evidence="7">Phosphatidylglycerol--prolipoprotein diacylglyceryl transferase</fullName>
        <ecNumber evidence="7">2.5.1.145</ecNumber>
    </recommendedName>
</protein>
<comment type="catalytic activity">
    <reaction evidence="7">
        <text>L-cysteinyl-[prolipoprotein] + a 1,2-diacyl-sn-glycero-3-phospho-(1'-sn-glycerol) = an S-1,2-diacyl-sn-glyceryl-L-cysteinyl-[prolipoprotein] + sn-glycerol 1-phosphate + H(+)</text>
        <dbReference type="Rhea" id="RHEA:56712"/>
        <dbReference type="Rhea" id="RHEA-COMP:14679"/>
        <dbReference type="Rhea" id="RHEA-COMP:14680"/>
        <dbReference type="ChEBI" id="CHEBI:15378"/>
        <dbReference type="ChEBI" id="CHEBI:29950"/>
        <dbReference type="ChEBI" id="CHEBI:57685"/>
        <dbReference type="ChEBI" id="CHEBI:64716"/>
        <dbReference type="ChEBI" id="CHEBI:140658"/>
        <dbReference type="EC" id="2.5.1.145"/>
    </reaction>
</comment>
<keyword evidence="8" id="KW-0449">Lipoprotein</keyword>
<dbReference type="PANTHER" id="PTHR30589">
    <property type="entry name" value="PROLIPOPROTEIN DIACYLGLYCERYL TRANSFERASE"/>
    <property type="match status" value="1"/>
</dbReference>
<comment type="caution">
    <text evidence="8">The sequence shown here is derived from an EMBL/GenBank/DDBJ whole genome shotgun (WGS) entry which is preliminary data.</text>
</comment>
<feature type="transmembrane region" description="Helical" evidence="7">
    <location>
        <begin position="25"/>
        <end position="45"/>
    </location>
</feature>
<dbReference type="HAMAP" id="MF_01147">
    <property type="entry name" value="Lgt"/>
    <property type="match status" value="1"/>
</dbReference>
<dbReference type="PANTHER" id="PTHR30589:SF0">
    <property type="entry name" value="PHOSPHATIDYLGLYCEROL--PROLIPOPROTEIN DIACYLGLYCERYL TRANSFERASE"/>
    <property type="match status" value="1"/>
</dbReference>
<dbReference type="Proteomes" id="UP000236000">
    <property type="component" value="Unassembled WGS sequence"/>
</dbReference>
<dbReference type="GO" id="GO:0042158">
    <property type="term" value="P:lipoprotein biosynthetic process"/>
    <property type="evidence" value="ECO:0007669"/>
    <property type="project" value="UniProtKB-UniRule"/>
</dbReference>
<feature type="transmembrane region" description="Helical" evidence="7">
    <location>
        <begin position="101"/>
        <end position="123"/>
    </location>
</feature>
<evidence type="ECO:0000256" key="6">
    <source>
        <dbReference type="ARBA" id="ARBA00023136"/>
    </source>
</evidence>
<comment type="function">
    <text evidence="7">Catalyzes the transfer of the diacylglyceryl group from phosphatidylglycerol to the sulfhydryl group of the N-terminal cysteine of a prolipoprotein, the first step in the formation of mature lipoproteins.</text>
</comment>
<reference evidence="8 9" key="1">
    <citation type="journal article" date="2017" name="BMC Genomics">
        <title>Genome sequencing of 39 Akkermansia muciniphila isolates reveals its population structure, genomic and functional diverisity, and global distribution in mammalian gut microbiotas.</title>
        <authorList>
            <person name="Guo X."/>
            <person name="Li S."/>
            <person name="Zhang J."/>
            <person name="Wu F."/>
            <person name="Li X."/>
            <person name="Wu D."/>
            <person name="Zhang M."/>
            <person name="Ou Z."/>
            <person name="Jie Z."/>
            <person name="Yan Q."/>
            <person name="Li P."/>
            <person name="Yi J."/>
            <person name="Peng Y."/>
        </authorList>
    </citation>
    <scope>NUCLEOTIDE SEQUENCE [LARGE SCALE GENOMIC DNA]</scope>
    <source>
        <strain evidence="8 9">GP24</strain>
    </source>
</reference>
<evidence type="ECO:0000313" key="9">
    <source>
        <dbReference type="Proteomes" id="UP000236000"/>
    </source>
</evidence>
<evidence type="ECO:0000256" key="4">
    <source>
        <dbReference type="ARBA" id="ARBA00022692"/>
    </source>
</evidence>
<evidence type="ECO:0000313" key="8">
    <source>
        <dbReference type="EMBL" id="PNC17078.1"/>
    </source>
</evidence>
<dbReference type="EMBL" id="PJKA01000013">
    <property type="protein sequence ID" value="PNC17078.1"/>
    <property type="molecule type" value="Genomic_DNA"/>
</dbReference>
<feature type="binding site" evidence="7">
    <location>
        <position position="149"/>
    </location>
    <ligand>
        <name>a 1,2-diacyl-sn-glycero-3-phospho-(1'-sn-glycerol)</name>
        <dbReference type="ChEBI" id="CHEBI:64716"/>
    </ligand>
</feature>
<dbReference type="GO" id="GO:0008961">
    <property type="term" value="F:phosphatidylglycerol-prolipoprotein diacylglyceryl transferase activity"/>
    <property type="evidence" value="ECO:0007669"/>
    <property type="project" value="UniProtKB-UniRule"/>
</dbReference>
<feature type="transmembrane region" description="Helical" evidence="7">
    <location>
        <begin position="308"/>
        <end position="325"/>
    </location>
</feature>
<feature type="transmembrane region" description="Helical" evidence="7">
    <location>
        <begin position="57"/>
        <end position="81"/>
    </location>
</feature>
<dbReference type="OrthoDB" id="871140at2"/>
<comment type="pathway">
    <text evidence="7">Protein modification; lipoprotein biosynthesis (diacylglyceryl transfer).</text>
</comment>
<dbReference type="InterPro" id="IPR001640">
    <property type="entry name" value="Lgt"/>
</dbReference>
<comment type="subcellular location">
    <subcellularLocation>
        <location evidence="7">Cell membrane</location>
        <topology evidence="7">Multi-pass membrane protein</topology>
    </subcellularLocation>
</comment>
<evidence type="ECO:0000256" key="2">
    <source>
        <dbReference type="ARBA" id="ARBA00022475"/>
    </source>
</evidence>
<feature type="transmembrane region" description="Helical" evidence="7">
    <location>
        <begin position="244"/>
        <end position="262"/>
    </location>
</feature>
<gene>
    <name evidence="7 8" type="primary">lgt</name>
    <name evidence="8" type="ORF">CXU22_10590</name>
</gene>
<organism evidence="8 9">
    <name type="scientific">Akkermansia muciniphila</name>
    <dbReference type="NCBI Taxonomy" id="239935"/>
    <lineage>
        <taxon>Bacteria</taxon>
        <taxon>Pseudomonadati</taxon>
        <taxon>Verrucomicrobiota</taxon>
        <taxon>Verrucomicrobiia</taxon>
        <taxon>Verrucomicrobiales</taxon>
        <taxon>Akkermansiaceae</taxon>
        <taxon>Akkermansia</taxon>
    </lineage>
</organism>
<evidence type="ECO:0000256" key="5">
    <source>
        <dbReference type="ARBA" id="ARBA00022989"/>
    </source>
</evidence>
<evidence type="ECO:0000256" key="1">
    <source>
        <dbReference type="ARBA" id="ARBA00007150"/>
    </source>
</evidence>
<keyword evidence="3 7" id="KW-0808">Transferase</keyword>
<keyword evidence="2 7" id="KW-1003">Cell membrane</keyword>
<dbReference type="UniPathway" id="UPA00664"/>
<dbReference type="AlphaFoldDB" id="A0A2N8HB59"/>
<evidence type="ECO:0000256" key="7">
    <source>
        <dbReference type="HAMAP-Rule" id="MF_01147"/>
    </source>
</evidence>
<keyword evidence="5 7" id="KW-1133">Transmembrane helix</keyword>
<dbReference type="PROSITE" id="PS01311">
    <property type="entry name" value="LGT"/>
    <property type="match status" value="1"/>
</dbReference>
<dbReference type="GO" id="GO:0005886">
    <property type="term" value="C:plasma membrane"/>
    <property type="evidence" value="ECO:0007669"/>
    <property type="project" value="UniProtKB-SubCell"/>
</dbReference>
<evidence type="ECO:0000256" key="3">
    <source>
        <dbReference type="ARBA" id="ARBA00022679"/>
    </source>
</evidence>
<comment type="similarity">
    <text evidence="1 7">Belongs to the Lgt family.</text>
</comment>
<sequence length="352" mass="39720">MNPTAYVHDLDPVIWQVTDSIALRWYGLAYLMGFIGGYFLLSWLSRRKLYPIPQDKLADFVTYVAIFGVLIGGRLGYVLFYQIPNHGWSQFLADPLMALRVWEGGMASHGGMIGVGLYTFYYAWKHRVKWVALLDGLAIVAPVGLFFGRMANFINGELYGRIVSPGSTQGMIFPAELSQDPDLFVRVASRIYETPGLVDKLSLSGVAVPEHMNAAWVVDRVRDTPAIKEIVSEMMQDHARYPSQLYEAFAEGVLLFAVLWFIRVKFPRAWNGVFCGVFAILYAVGRIVCEEYREPDSPFSMGLTRGQFLSVFLVLVGVAFFVYAFKTRQTVQECNFYDPEKKNKEESAGKTA</sequence>
<feature type="transmembrane region" description="Helical" evidence="7">
    <location>
        <begin position="269"/>
        <end position="288"/>
    </location>
</feature>
<accession>A0A2N8HB59</accession>
<proteinExistence type="inferred from homology"/>
<dbReference type="Pfam" id="PF01790">
    <property type="entry name" value="LGT"/>
    <property type="match status" value="1"/>
</dbReference>